<evidence type="ECO:0008006" key="4">
    <source>
        <dbReference type="Google" id="ProtNLM"/>
    </source>
</evidence>
<dbReference type="Proteomes" id="UP000702425">
    <property type="component" value="Unassembled WGS sequence"/>
</dbReference>
<dbReference type="RefSeq" id="WP_172185359.1">
    <property type="nucleotide sequence ID" value="NZ_CAWPPK010000285.1"/>
</dbReference>
<keyword evidence="3" id="KW-1185">Reference proteome</keyword>
<comment type="caution">
    <text evidence="2">The sequence shown here is derived from an EMBL/GenBank/DDBJ whole genome shotgun (WGS) entry which is preliminary data.</text>
</comment>
<name>A0ABX2CR66_9CYAN</name>
<dbReference type="EMBL" id="SRRZ01000007">
    <property type="protein sequence ID" value="NQE32875.1"/>
    <property type="molecule type" value="Genomic_DNA"/>
</dbReference>
<keyword evidence="1" id="KW-0732">Signal</keyword>
<protein>
    <recommendedName>
        <fullName evidence="4">Transketolase</fullName>
    </recommendedName>
</protein>
<proteinExistence type="predicted"/>
<evidence type="ECO:0000313" key="3">
    <source>
        <dbReference type="Proteomes" id="UP000702425"/>
    </source>
</evidence>
<evidence type="ECO:0000256" key="1">
    <source>
        <dbReference type="SAM" id="SignalP"/>
    </source>
</evidence>
<organism evidence="2 3">
    <name type="scientific">Microcoleus asticus IPMA8</name>
    <dbReference type="NCBI Taxonomy" id="2563858"/>
    <lineage>
        <taxon>Bacteria</taxon>
        <taxon>Bacillati</taxon>
        <taxon>Cyanobacteriota</taxon>
        <taxon>Cyanophyceae</taxon>
        <taxon>Oscillatoriophycideae</taxon>
        <taxon>Oscillatoriales</taxon>
        <taxon>Microcoleaceae</taxon>
        <taxon>Microcoleus</taxon>
        <taxon>Microcoleus asticus</taxon>
    </lineage>
</organism>
<reference evidence="2 3" key="1">
    <citation type="journal article" date="2020" name="Sci. Rep.">
        <title>A novel cyanobacterial geosmin producer, revising GeoA distribution and dispersion patterns in Bacteria.</title>
        <authorList>
            <person name="Churro C."/>
            <person name="Semedo-Aguiar A.P."/>
            <person name="Silva A.D."/>
            <person name="Pereira-Leal J.B."/>
            <person name="Leite R.B."/>
        </authorList>
    </citation>
    <scope>NUCLEOTIDE SEQUENCE [LARGE SCALE GENOMIC DNA]</scope>
    <source>
        <strain evidence="2 3">IPMA8</strain>
    </source>
</reference>
<feature type="chain" id="PRO_5046796897" description="Transketolase" evidence="1">
    <location>
        <begin position="29"/>
        <end position="157"/>
    </location>
</feature>
<sequence>MFRLSNKSKSLGLLVFLGLLIEAAIPNAPQLNSISVLAHEVEVSGDVAATFHLEPNHNPRAGQPAKVWFALTRRGGQIIPLEQCNCKLAVYPKERKEGDKPLMQPPLKAISAEKYQGIPGADIVFPKVGIYELELSGTAKNKATFKPFKLSYSVTVR</sequence>
<gene>
    <name evidence="2" type="ORF">E5S67_00592</name>
</gene>
<evidence type="ECO:0000313" key="2">
    <source>
        <dbReference type="EMBL" id="NQE32875.1"/>
    </source>
</evidence>
<accession>A0ABX2CR66</accession>
<feature type="signal peptide" evidence="1">
    <location>
        <begin position="1"/>
        <end position="28"/>
    </location>
</feature>